<feature type="compositionally biased region" description="Gly residues" evidence="2">
    <location>
        <begin position="919"/>
        <end position="938"/>
    </location>
</feature>
<organism evidence="3">
    <name type="scientific">Ceratitis capitata</name>
    <name type="common">Mediterranean fruit fly</name>
    <name type="synonym">Tephritis capitata</name>
    <dbReference type="NCBI Taxonomy" id="7213"/>
    <lineage>
        <taxon>Eukaryota</taxon>
        <taxon>Metazoa</taxon>
        <taxon>Ecdysozoa</taxon>
        <taxon>Arthropoda</taxon>
        <taxon>Hexapoda</taxon>
        <taxon>Insecta</taxon>
        <taxon>Pterygota</taxon>
        <taxon>Neoptera</taxon>
        <taxon>Endopterygota</taxon>
        <taxon>Diptera</taxon>
        <taxon>Brachycera</taxon>
        <taxon>Muscomorpha</taxon>
        <taxon>Tephritoidea</taxon>
        <taxon>Tephritidae</taxon>
        <taxon>Ceratitis</taxon>
        <taxon>Ceratitis</taxon>
    </lineage>
</organism>
<evidence type="ECO:0000256" key="1">
    <source>
        <dbReference type="SAM" id="Coils"/>
    </source>
</evidence>
<feature type="compositionally biased region" description="Gly residues" evidence="2">
    <location>
        <begin position="1226"/>
        <end position="1237"/>
    </location>
</feature>
<feature type="compositionally biased region" description="Acidic residues" evidence="2">
    <location>
        <begin position="69"/>
        <end position="79"/>
    </location>
</feature>
<feature type="compositionally biased region" description="Gly residues" evidence="2">
    <location>
        <begin position="1249"/>
        <end position="1259"/>
    </location>
</feature>
<feature type="coiled-coil region" evidence="1">
    <location>
        <begin position="678"/>
        <end position="705"/>
    </location>
</feature>
<keyword evidence="1" id="KW-0175">Coiled coil</keyword>
<feature type="compositionally biased region" description="Gly residues" evidence="2">
    <location>
        <begin position="1121"/>
        <end position="1135"/>
    </location>
</feature>
<evidence type="ECO:0000313" key="3">
    <source>
        <dbReference type="EMBL" id="JAB88758.1"/>
    </source>
</evidence>
<proteinExistence type="evidence at transcript level"/>
<reference evidence="3" key="2">
    <citation type="journal article" date="2014" name="BMC Genomics">
        <title>A genomic perspective to assessing quality of mass-reared SIT flies used in Mediterranean fruit fly (Ceratitis capitata) eradication in California.</title>
        <authorList>
            <person name="Calla B."/>
            <person name="Hall B."/>
            <person name="Hou S."/>
            <person name="Geib S.M."/>
        </authorList>
    </citation>
    <scope>NUCLEOTIDE SEQUENCE</scope>
</reference>
<feature type="coiled-coil region" evidence="1">
    <location>
        <begin position="553"/>
        <end position="609"/>
    </location>
</feature>
<sequence length="1501" mass="156221">MAYSTQKEFFHVPFMNETVDYECLKACVKLKTYQSTIDDRSWAMDESLQSRFLSDLITCQTPVGGFGDGNDEDEDDSNDIEAGGTSRARRRGTGAGRLGGGPGRRMKRGADFTEKGYTSGMAMSDDQGAGLSGGPGGGSGGGPGSGRGGAGPGGADGRAGKAGLVTADSVLACATEQMGRMEDLLLHKKNLEKQLEVSNERLRVASLENDKIKAIMSSKFDSNHSKDFHNKIQKLTSSGKINKGEENELIQIYNKFEDMSKAYEILQAENVYLKRLMEKLSYRANFETLKMEPEKSNDVGFLQNEVNKLRKEVSILRKFEDEKLKSTGDTNRNRMTDQDADNLKAIIKERNALREKCKTFKDLETKVHELQKIAKEADKMSDNLSDDLDKQSKYIHNMENEMKDMQEYYEDQMGKLKFNEELLKCQLEEMKEDLIRARCCAQKAECLQMEIATLRNELMRRDLALSDYDCQYKQLMNVIDELQGNAIQNLHDTQTQTCTDYMDDLTFFARATLDEIKKEIKKRGGDGDKIGGGFFAGSAITDGLSPEECCTELRRLHEVVKQMSKQNEYLQNNLKKAAEEMCADALKRLTEMEEKYNNLKHDKDALNMRTVDKLNEFSDRVDKMGTDVGKTALETADMEKDLKESMKLVRDISDMQLKNAQLANAVNALTTRDDQKLIDDLRRQLLEEQARNKKCQEENNILRELLEKRGIDPYLATKDIVKETGDGQRMGSPGVDLAIRSGLTGVDQVGIPDAVRVERTVGPAGGHDASRTGGPGASQAGGPDTAGAVGPDTSRAGGTDAVKAGGPSTVREGGPGAGQVRGPDAARAGGPGAPEAVGPGTGQAGGPNAARVGGPAGGPDGTRVGPDPAGDTDVVRAGSPGAGQAEGPGATRAVEPGAREAGGPDASRRGAPDAAKAGGPAGGPAAGQVGGPAAGQAGGPDAVRAGGLAGGPGADQAGGADAARVAGPVGGPDVARSGSPGTGQTDAARTGDADATRVGGPAAGPTGRADAVREGGPGAGQVSDADATRAGAPGAGQVGGRGAGQVGSPGAGLVGGPGADQGGGPGAGQGGGPGAGQVGGSGAGQVGGAGAGPVGGPGAGPVGGPGAGPAGGPGASQAVGPGAGQVGGPGAGQFGGPDTTRAGGLGVGEPGRPDDGRGGGPNASELGGSGAGRSGGPEAEGGPDRAQRVGPGGIRSESSPGRPRRGGTPGERGSVGDDYSDRPDGGDGLGVGGGTGRGRAAVRTEKGDGVGGAGAGGRGPSRRGDLSAVGGGGGRSRRGKGAEGPGDDAFERFIDSNANAMMTNIRAGSALEKELRAILNAFMMECGFCFCKSLVPKSKFYALCHKLLHNGIQCMAFRDLAYMHRKIFMAADKLHPGCLLDMILTELGFKDGDAFKCCQCKNALCCSNSEEMLKEKVSKLERDIEMAKEYLDSLKAQPKSHRNPYTASGRKTYRQVEDSYSDVVEELLTCRETRPPSLSKTHSKQMKTLKARIMKCSELLR</sequence>
<feature type="coiled-coil region" evidence="1">
    <location>
        <begin position="181"/>
        <end position="208"/>
    </location>
</feature>
<feature type="region of interest" description="Disordered" evidence="2">
    <location>
        <begin position="63"/>
        <end position="158"/>
    </location>
</feature>
<name>W8AVL9_CERCA</name>
<feature type="compositionally biased region" description="Gly residues" evidence="2">
    <location>
        <begin position="1167"/>
        <end position="1179"/>
    </location>
</feature>
<dbReference type="EMBL" id="GAMC01017797">
    <property type="protein sequence ID" value="JAB88758.1"/>
    <property type="molecule type" value="mRNA"/>
</dbReference>
<evidence type="ECO:0000256" key="2">
    <source>
        <dbReference type="SAM" id="MobiDB-lite"/>
    </source>
</evidence>
<feature type="compositionally biased region" description="Low complexity" evidence="2">
    <location>
        <begin position="954"/>
        <end position="988"/>
    </location>
</feature>
<feature type="compositionally biased region" description="Low complexity" evidence="2">
    <location>
        <begin position="822"/>
        <end position="838"/>
    </location>
</feature>
<accession>W8AVL9</accession>
<feature type="region of interest" description="Disordered" evidence="2">
    <location>
        <begin position="761"/>
        <end position="1289"/>
    </location>
</feature>
<feature type="coiled-coil region" evidence="1">
    <location>
        <begin position="1410"/>
        <end position="1437"/>
    </location>
</feature>
<feature type="compositionally biased region" description="Gly residues" evidence="2">
    <location>
        <begin position="1033"/>
        <end position="1114"/>
    </location>
</feature>
<feature type="compositionally biased region" description="Gly residues" evidence="2">
    <location>
        <begin position="130"/>
        <end position="157"/>
    </location>
</feature>
<protein>
    <submittedName>
        <fullName evidence="3">Uncharacterized protein</fullName>
    </submittedName>
</protein>
<reference evidence="3" key="1">
    <citation type="submission" date="2013-07" db="EMBL/GenBank/DDBJ databases">
        <authorList>
            <person name="Geib S."/>
        </authorList>
    </citation>
    <scope>NUCLEOTIDE SEQUENCE</scope>
</reference>
<feature type="coiled-coil region" evidence="1">
    <location>
        <begin position="360"/>
        <end position="415"/>
    </location>
</feature>
<dbReference type="OrthoDB" id="7764536at2759"/>
<feature type="compositionally biased region" description="Gly residues" evidence="2">
    <location>
        <begin position="93"/>
        <end position="103"/>
    </location>
</feature>